<comment type="subcellular location">
    <subcellularLocation>
        <location evidence="1 7">Periplasm</location>
    </subcellularLocation>
</comment>
<dbReference type="AlphaFoldDB" id="A0A3M2R9T1"/>
<dbReference type="PANTHER" id="PTHR36307:SF1">
    <property type="entry name" value="FLAGELLA BASAL BODY P-RING FORMATION PROTEIN FLGA"/>
    <property type="match status" value="1"/>
</dbReference>
<evidence type="ECO:0000256" key="2">
    <source>
        <dbReference type="ARBA" id="ARBA00010474"/>
    </source>
</evidence>
<dbReference type="InterPro" id="IPR017585">
    <property type="entry name" value="SAF_FlgA"/>
</dbReference>
<dbReference type="InterPro" id="IPR039246">
    <property type="entry name" value="Flagellar_FlgA"/>
</dbReference>
<reference evidence="9 10" key="1">
    <citation type="submission" date="2018-08" db="EMBL/GenBank/DDBJ databases">
        <title>Whole Genome Sequence of the Moderate Halophilic Marine Bacterium Marinobacter litoralis Sw-45.</title>
        <authorList>
            <person name="Musa H."/>
        </authorList>
    </citation>
    <scope>NUCLEOTIDE SEQUENCE [LARGE SCALE GENOMIC DNA]</scope>
    <source>
        <strain evidence="9 10">Sw-45</strain>
    </source>
</reference>
<dbReference type="CDD" id="cd11614">
    <property type="entry name" value="SAF_CpaB_FlgA_like"/>
    <property type="match status" value="1"/>
</dbReference>
<dbReference type="NCBIfam" id="TIGR03170">
    <property type="entry name" value="flgA_cterm"/>
    <property type="match status" value="1"/>
</dbReference>
<sequence length="234" mass="25759">MRTLILFTLALIFSLPARAEPATTADDIREMAERFLQTWADDQRERNRRIEYQIGNVDRRLKLAPCEGEPKLEFASDPLRTPSPSMLISCAGKRPWRMYVTASVEAYGPAIVAARPLTRGERLSSAALTTSEVQLNASRRGTLTDMSNIQGMMVRRPVKTGTVLTPDLLEAPDAIERGDHVIILARTGSFSVSSRGKALGNASIGEQVLVENLRSERTVKATVVAPGRVEIPMQ</sequence>
<keyword evidence="5 7" id="KW-0574">Periplasm</keyword>
<evidence type="ECO:0000256" key="6">
    <source>
        <dbReference type="ARBA" id="ARBA00025643"/>
    </source>
</evidence>
<keyword evidence="4 7" id="KW-0732">Signal</keyword>
<evidence type="ECO:0000256" key="1">
    <source>
        <dbReference type="ARBA" id="ARBA00004418"/>
    </source>
</evidence>
<feature type="domain" description="SAF" evidence="8">
    <location>
        <begin position="108"/>
        <end position="170"/>
    </location>
</feature>
<dbReference type="Pfam" id="PF13144">
    <property type="entry name" value="ChapFlgA"/>
    <property type="match status" value="1"/>
</dbReference>
<dbReference type="Proteomes" id="UP000265903">
    <property type="component" value="Unassembled WGS sequence"/>
</dbReference>
<organism evidence="9 10">
    <name type="scientific">Marinobacter litoralis</name>
    <dbReference type="NCBI Taxonomy" id="187981"/>
    <lineage>
        <taxon>Bacteria</taxon>
        <taxon>Pseudomonadati</taxon>
        <taxon>Pseudomonadota</taxon>
        <taxon>Gammaproteobacteria</taxon>
        <taxon>Pseudomonadales</taxon>
        <taxon>Marinobacteraceae</taxon>
        <taxon>Marinobacter</taxon>
    </lineage>
</organism>
<proteinExistence type="inferred from homology"/>
<keyword evidence="9" id="KW-0966">Cell projection</keyword>
<dbReference type="EMBL" id="QMDL01000004">
    <property type="protein sequence ID" value="RMJ01949.1"/>
    <property type="molecule type" value="Genomic_DNA"/>
</dbReference>
<dbReference type="PANTHER" id="PTHR36307">
    <property type="entry name" value="FLAGELLA BASAL BODY P-RING FORMATION PROTEIN FLGA"/>
    <property type="match status" value="1"/>
</dbReference>
<evidence type="ECO:0000313" key="10">
    <source>
        <dbReference type="Proteomes" id="UP000265903"/>
    </source>
</evidence>
<dbReference type="InterPro" id="IPR013974">
    <property type="entry name" value="SAF"/>
</dbReference>
<evidence type="ECO:0000256" key="3">
    <source>
        <dbReference type="ARBA" id="ARBA00014754"/>
    </source>
</evidence>
<accession>A0A3M2R9T1</accession>
<dbReference type="Gene3D" id="3.90.1210.10">
    <property type="entry name" value="Antifreeze-like/N-acetylneuraminic acid synthase C-terminal domain"/>
    <property type="match status" value="1"/>
</dbReference>
<dbReference type="Gene3D" id="2.30.30.760">
    <property type="match status" value="1"/>
</dbReference>
<evidence type="ECO:0000256" key="7">
    <source>
        <dbReference type="RuleBase" id="RU362063"/>
    </source>
</evidence>
<evidence type="ECO:0000259" key="8">
    <source>
        <dbReference type="SMART" id="SM00858"/>
    </source>
</evidence>
<evidence type="ECO:0000313" key="9">
    <source>
        <dbReference type="EMBL" id="RMJ01949.1"/>
    </source>
</evidence>
<keyword evidence="7" id="KW-1005">Bacterial flagellum biogenesis</keyword>
<name>A0A3M2R9T1_9GAMM</name>
<keyword evidence="10" id="KW-1185">Reference proteome</keyword>
<keyword evidence="9" id="KW-0969">Cilium</keyword>
<gene>
    <name evidence="9" type="primary">flgA</name>
    <name evidence="9" type="ORF">DOQ08_02738</name>
</gene>
<feature type="signal peptide" evidence="7">
    <location>
        <begin position="1"/>
        <end position="19"/>
    </location>
</feature>
<dbReference type="GO" id="GO:0042597">
    <property type="term" value="C:periplasmic space"/>
    <property type="evidence" value="ECO:0007669"/>
    <property type="project" value="UniProtKB-SubCell"/>
</dbReference>
<comment type="function">
    <text evidence="6 7">Involved in the assembly process of the P-ring formation. It may associate with FlgF on the rod constituting a structure essential for the P-ring assembly or may act as a modulator protein for the P-ring assembly.</text>
</comment>
<dbReference type="GO" id="GO:0044780">
    <property type="term" value="P:bacterial-type flagellum assembly"/>
    <property type="evidence" value="ECO:0007669"/>
    <property type="project" value="InterPro"/>
</dbReference>
<dbReference type="OrthoDB" id="5729023at2"/>
<dbReference type="Pfam" id="PF17656">
    <property type="entry name" value="ChapFlgA_N"/>
    <property type="match status" value="1"/>
</dbReference>
<protein>
    <recommendedName>
        <fullName evidence="3 7">Flagella basal body P-ring formation protein FlgA</fullName>
    </recommendedName>
</protein>
<evidence type="ECO:0000256" key="5">
    <source>
        <dbReference type="ARBA" id="ARBA00022764"/>
    </source>
</evidence>
<evidence type="ECO:0000256" key="4">
    <source>
        <dbReference type="ARBA" id="ARBA00022729"/>
    </source>
</evidence>
<keyword evidence="9" id="KW-0282">Flagellum</keyword>
<dbReference type="RefSeq" id="WP_114335542.1">
    <property type="nucleotide sequence ID" value="NZ_QMDL01000004.1"/>
</dbReference>
<comment type="similarity">
    <text evidence="2 7">Belongs to the FlgA family.</text>
</comment>
<feature type="chain" id="PRO_5017849370" description="Flagella basal body P-ring formation protein FlgA" evidence="7">
    <location>
        <begin position="20"/>
        <end position="234"/>
    </location>
</feature>
<comment type="caution">
    <text evidence="9">The sequence shown here is derived from an EMBL/GenBank/DDBJ whole genome shotgun (WGS) entry which is preliminary data.</text>
</comment>
<dbReference type="InterPro" id="IPR041231">
    <property type="entry name" value="FlgA_N"/>
</dbReference>
<dbReference type="SMART" id="SM00858">
    <property type="entry name" value="SAF"/>
    <property type="match status" value="1"/>
</dbReference>